<dbReference type="Proteomes" id="UP000781710">
    <property type="component" value="Unassembled WGS sequence"/>
</dbReference>
<dbReference type="InterPro" id="IPR053196">
    <property type="entry name" value="Lipoprotein_YbaY-like"/>
</dbReference>
<protein>
    <recommendedName>
        <fullName evidence="4">Lipoprotein</fullName>
    </recommendedName>
</protein>
<dbReference type="RefSeq" id="WP_162338689.1">
    <property type="nucleotide sequence ID" value="NZ_JBHSRQ010000016.1"/>
</dbReference>
<evidence type="ECO:0000256" key="1">
    <source>
        <dbReference type="SAM" id="SignalP"/>
    </source>
</evidence>
<proteinExistence type="predicted"/>
<comment type="caution">
    <text evidence="2">The sequence shown here is derived from an EMBL/GenBank/DDBJ whole genome shotgun (WGS) entry which is preliminary data.</text>
</comment>
<reference evidence="2 3" key="1">
    <citation type="submission" date="2017-10" db="EMBL/GenBank/DDBJ databases">
        <title>Whole genome sequencing of members of genus Pseudoxanthomonas.</title>
        <authorList>
            <person name="Kumar S."/>
            <person name="Bansal K."/>
            <person name="Kaur A."/>
            <person name="Patil P."/>
            <person name="Sharma S."/>
            <person name="Patil P.B."/>
        </authorList>
    </citation>
    <scope>NUCLEOTIDE SEQUENCE [LARGE SCALE GENOMIC DNA]</scope>
    <source>
        <strain evidence="2 3">DSM 17109</strain>
    </source>
</reference>
<feature type="signal peptide" evidence="1">
    <location>
        <begin position="1"/>
        <end position="23"/>
    </location>
</feature>
<dbReference type="PROSITE" id="PS51257">
    <property type="entry name" value="PROKAR_LIPOPROTEIN"/>
    <property type="match status" value="1"/>
</dbReference>
<dbReference type="EMBL" id="PDWW01000024">
    <property type="protein sequence ID" value="KAF1723760.1"/>
    <property type="molecule type" value="Genomic_DNA"/>
</dbReference>
<organism evidence="2 3">
    <name type="scientific">Pseudoxanthomonas japonensis</name>
    <dbReference type="NCBI Taxonomy" id="69284"/>
    <lineage>
        <taxon>Bacteria</taxon>
        <taxon>Pseudomonadati</taxon>
        <taxon>Pseudomonadota</taxon>
        <taxon>Gammaproteobacteria</taxon>
        <taxon>Lysobacterales</taxon>
        <taxon>Lysobacteraceae</taxon>
        <taxon>Pseudoxanthomonas</taxon>
    </lineage>
</organism>
<evidence type="ECO:0000313" key="2">
    <source>
        <dbReference type="EMBL" id="KAF1723760.1"/>
    </source>
</evidence>
<keyword evidence="3" id="KW-1185">Reference proteome</keyword>
<sequence length="259" mass="26941">MFRPLLTTACLLALAACQSPASAPTSGDTPAAPQSAATIEGRAVYLERIAPPPGAILSVQLIDNQLADTPAAVIASADFTDVKGPPFAFSLPYDPAKLRPNGLYGLHAGLRDAQGTLWFVTDTRVPVTPGSSAPVEFRMVRAGGDPVAPVAGTPWELARARGSVFRGIGTEPGWSVEVGDGATPRVSADLDYGERRIEVARANKTSDGYVGSTGDGLAVSLTMKKESCSDGMSDIEYPASAILTIAGKTYRGCGRFLTE</sequence>
<keyword evidence="1" id="KW-0732">Signal</keyword>
<dbReference type="Pfam" id="PF09619">
    <property type="entry name" value="YscW"/>
    <property type="match status" value="1"/>
</dbReference>
<feature type="chain" id="PRO_5045991040" description="Lipoprotein" evidence="1">
    <location>
        <begin position="24"/>
        <end position="259"/>
    </location>
</feature>
<dbReference type="PANTHER" id="PTHR38013">
    <property type="entry name" value="GLYCOPROTEIN/POLYSACCHARIDE METABOLISM"/>
    <property type="match status" value="1"/>
</dbReference>
<gene>
    <name evidence="2" type="ORF">CSC78_15065</name>
</gene>
<dbReference type="PANTHER" id="PTHR38013:SF1">
    <property type="entry name" value="GLYCOPROTEIN_POLYSACCHARIDE METABOLISM"/>
    <property type="match status" value="1"/>
</dbReference>
<evidence type="ECO:0000313" key="3">
    <source>
        <dbReference type="Proteomes" id="UP000781710"/>
    </source>
</evidence>
<dbReference type="InterPro" id="IPR039366">
    <property type="entry name" value="Pilotin"/>
</dbReference>
<name>A0ABQ6ZEC0_9GAMM</name>
<evidence type="ECO:0008006" key="4">
    <source>
        <dbReference type="Google" id="ProtNLM"/>
    </source>
</evidence>
<accession>A0ABQ6ZEC0</accession>